<keyword evidence="3" id="KW-1185">Reference proteome</keyword>
<comment type="caution">
    <text evidence="2">The sequence shown here is derived from an EMBL/GenBank/DDBJ whole genome shotgun (WGS) entry which is preliminary data.</text>
</comment>
<dbReference type="AlphaFoldDB" id="A0A8K0JGU4"/>
<gene>
    <name evidence="2" type="ORF">FFLO_05486</name>
</gene>
<keyword evidence="1" id="KW-0732">Signal</keyword>
<proteinExistence type="predicted"/>
<evidence type="ECO:0000313" key="3">
    <source>
        <dbReference type="Proteomes" id="UP000812966"/>
    </source>
</evidence>
<evidence type="ECO:0000256" key="1">
    <source>
        <dbReference type="SAM" id="SignalP"/>
    </source>
</evidence>
<name>A0A8K0JGU4_9TREE</name>
<sequence>MSPYSKTLLACLLLLPYTAAASYGLCKGAKTDVKEDTKLSDYGSMVNGLAVSWERRTAEGVVHDVETPAACFDLAYYNASLPRKASVEYDQETQICSIYRGSPLLGLDYPGTAKASVFIGINHLCDDNDNFASIAEVQKLLNGTDSKFGPSTEAALHLDDPATKAAYSKAGCCDIWFPAKKKA</sequence>
<reference evidence="2" key="1">
    <citation type="submission" date="2020-04" db="EMBL/GenBank/DDBJ databases">
        <title>Analysis of mating type loci in Filobasidium floriforme.</title>
        <authorList>
            <person name="Nowrousian M."/>
        </authorList>
    </citation>
    <scope>NUCLEOTIDE SEQUENCE</scope>
    <source>
        <strain evidence="2">CBS 6242</strain>
    </source>
</reference>
<organism evidence="2 3">
    <name type="scientific">Filobasidium floriforme</name>
    <dbReference type="NCBI Taxonomy" id="5210"/>
    <lineage>
        <taxon>Eukaryota</taxon>
        <taxon>Fungi</taxon>
        <taxon>Dikarya</taxon>
        <taxon>Basidiomycota</taxon>
        <taxon>Agaricomycotina</taxon>
        <taxon>Tremellomycetes</taxon>
        <taxon>Filobasidiales</taxon>
        <taxon>Filobasidiaceae</taxon>
        <taxon>Filobasidium</taxon>
    </lineage>
</organism>
<dbReference type="Proteomes" id="UP000812966">
    <property type="component" value="Unassembled WGS sequence"/>
</dbReference>
<feature type="chain" id="PRO_5035470743" evidence="1">
    <location>
        <begin position="21"/>
        <end position="183"/>
    </location>
</feature>
<feature type="signal peptide" evidence="1">
    <location>
        <begin position="1"/>
        <end position="20"/>
    </location>
</feature>
<dbReference type="EMBL" id="JABELV010000140">
    <property type="protein sequence ID" value="KAG7529680.1"/>
    <property type="molecule type" value="Genomic_DNA"/>
</dbReference>
<evidence type="ECO:0000313" key="2">
    <source>
        <dbReference type="EMBL" id="KAG7529680.1"/>
    </source>
</evidence>
<accession>A0A8K0JGU4</accession>
<protein>
    <submittedName>
        <fullName evidence="2">Uncharacterized protein</fullName>
    </submittedName>
</protein>